<protein>
    <submittedName>
        <fullName evidence="2">Uncharacterized protein</fullName>
    </submittedName>
</protein>
<organism evidence="2 3">
    <name type="scientific">Buchananella hordeovulneris</name>
    <dbReference type="NCBI Taxonomy" id="52770"/>
    <lineage>
        <taxon>Bacteria</taxon>
        <taxon>Bacillati</taxon>
        <taxon>Actinomycetota</taxon>
        <taxon>Actinomycetes</taxon>
        <taxon>Actinomycetales</taxon>
        <taxon>Actinomycetaceae</taxon>
        <taxon>Buchananella</taxon>
    </lineage>
</organism>
<comment type="caution">
    <text evidence="2">The sequence shown here is derived from an EMBL/GenBank/DDBJ whole genome shotgun (WGS) entry which is preliminary data.</text>
</comment>
<keyword evidence="3" id="KW-1185">Reference proteome</keyword>
<evidence type="ECO:0000313" key="2">
    <source>
        <dbReference type="EMBL" id="OKL52011.1"/>
    </source>
</evidence>
<accession>A0A1Q5PWN6</accession>
<feature type="transmembrane region" description="Helical" evidence="1">
    <location>
        <begin position="169"/>
        <end position="193"/>
    </location>
</feature>
<keyword evidence="1" id="KW-1133">Transmembrane helix</keyword>
<keyword evidence="1" id="KW-0472">Membrane</keyword>
<feature type="transmembrane region" description="Helical" evidence="1">
    <location>
        <begin position="27"/>
        <end position="47"/>
    </location>
</feature>
<reference evidence="3" key="1">
    <citation type="submission" date="2016-12" db="EMBL/GenBank/DDBJ databases">
        <authorList>
            <person name="Meng X."/>
        </authorList>
    </citation>
    <scope>NUCLEOTIDE SEQUENCE [LARGE SCALE GENOMIC DNA]</scope>
    <source>
        <strain evidence="3">DSM 20732</strain>
    </source>
</reference>
<feature type="transmembrane region" description="Helical" evidence="1">
    <location>
        <begin position="53"/>
        <end position="77"/>
    </location>
</feature>
<dbReference type="EMBL" id="MQVS01000003">
    <property type="protein sequence ID" value="OKL52011.1"/>
    <property type="molecule type" value="Genomic_DNA"/>
</dbReference>
<dbReference type="AlphaFoldDB" id="A0A1Q5PWN6"/>
<proteinExistence type="predicted"/>
<evidence type="ECO:0000256" key="1">
    <source>
        <dbReference type="SAM" id="Phobius"/>
    </source>
</evidence>
<dbReference type="Proteomes" id="UP000185612">
    <property type="component" value="Unassembled WGS sequence"/>
</dbReference>
<keyword evidence="1" id="KW-0812">Transmembrane</keyword>
<sequence>MQSSIGSFASQQAVSQVPAPLRYPGRFLALLSFAAIGLLLFLGVLAAQDAASWTSWVPLGLAVCLLIAPTVLGWQLFKYARAKKHYAARQVIVVPDPAQHPSDEAASGGAVYLANAAGQRLAAAASEYARRDARHLPRVEAAQRAAKQLAGDQFDAPLLQQDWRVGATAVAATVATIPFALFAALVTGVNLLLR</sequence>
<dbReference type="STRING" id="52770.BSZ40_03525"/>
<gene>
    <name evidence="2" type="ORF">BSZ40_03525</name>
</gene>
<name>A0A1Q5PWN6_9ACTO</name>
<dbReference type="RefSeq" id="WP_073823404.1">
    <property type="nucleotide sequence ID" value="NZ_MQVS01000003.1"/>
</dbReference>
<evidence type="ECO:0000313" key="3">
    <source>
        <dbReference type="Proteomes" id="UP000185612"/>
    </source>
</evidence>